<evidence type="ECO:0008006" key="4">
    <source>
        <dbReference type="Google" id="ProtNLM"/>
    </source>
</evidence>
<dbReference type="RefSeq" id="WP_311184160.1">
    <property type="nucleotide sequence ID" value="NZ_CP115543.1"/>
</dbReference>
<sequence>MNTPSATPRAVVPVAGRFLPDRFIRTALPLLIAALLAACSSTDRMRDTQVRPTDRPECNVGSQRQDLNAGVPTLIGGTGCRTDPSQPMPLNKRTE</sequence>
<gene>
    <name evidence="2" type="ORF">PDM28_06010</name>
</gene>
<feature type="compositionally biased region" description="Basic and acidic residues" evidence="1">
    <location>
        <begin position="43"/>
        <end position="57"/>
    </location>
</feature>
<evidence type="ECO:0000256" key="1">
    <source>
        <dbReference type="SAM" id="MobiDB-lite"/>
    </source>
</evidence>
<keyword evidence="3" id="KW-1185">Reference proteome</keyword>
<reference evidence="2 3" key="1">
    <citation type="submission" date="2022-12" db="EMBL/GenBank/DDBJ databases">
        <title>Two new species, Stenotrophomonas aracearum and Stenotrophomonas oahuensis, isolated from Anthurium (Araceae family) in Hawaii.</title>
        <authorList>
            <person name="Chunag S.C."/>
            <person name="Dobhal S."/>
            <person name="Alvarez A."/>
            <person name="Arif M."/>
        </authorList>
    </citation>
    <scope>NUCLEOTIDE SEQUENCE [LARGE SCALE GENOMIC DNA]</scope>
    <source>
        <strain evidence="2 3">A5588</strain>
    </source>
</reference>
<accession>A0ABY9YG72</accession>
<organism evidence="2 3">
    <name type="scientific">Stenotrophomonas aracearum</name>
    <dbReference type="NCBI Taxonomy" id="3003272"/>
    <lineage>
        <taxon>Bacteria</taxon>
        <taxon>Pseudomonadati</taxon>
        <taxon>Pseudomonadota</taxon>
        <taxon>Gammaproteobacteria</taxon>
        <taxon>Lysobacterales</taxon>
        <taxon>Lysobacteraceae</taxon>
        <taxon>Stenotrophomonas</taxon>
    </lineage>
</organism>
<name>A0ABY9YG72_9GAMM</name>
<proteinExistence type="predicted"/>
<protein>
    <recommendedName>
        <fullName evidence="4">Transmembrane protein</fullName>
    </recommendedName>
</protein>
<evidence type="ECO:0000313" key="3">
    <source>
        <dbReference type="Proteomes" id="UP001305421"/>
    </source>
</evidence>
<evidence type="ECO:0000313" key="2">
    <source>
        <dbReference type="EMBL" id="WNH49862.1"/>
    </source>
</evidence>
<feature type="region of interest" description="Disordered" evidence="1">
    <location>
        <begin position="43"/>
        <end position="95"/>
    </location>
</feature>
<dbReference type="EMBL" id="CP115543">
    <property type="protein sequence ID" value="WNH49862.1"/>
    <property type="molecule type" value="Genomic_DNA"/>
</dbReference>
<dbReference type="Proteomes" id="UP001305421">
    <property type="component" value="Chromosome"/>
</dbReference>